<dbReference type="Proteomes" id="UP000184335">
    <property type="component" value="Unassembled WGS sequence"/>
</dbReference>
<dbReference type="AlphaFoldDB" id="A0A1M6HJT2"/>
<proteinExistence type="predicted"/>
<evidence type="ECO:0000313" key="1">
    <source>
        <dbReference type="EMBL" id="SHJ22435.1"/>
    </source>
</evidence>
<dbReference type="SUPFAM" id="SSF48295">
    <property type="entry name" value="TrpR-like"/>
    <property type="match status" value="1"/>
</dbReference>
<dbReference type="InterPro" id="IPR010921">
    <property type="entry name" value="Trp_repressor/repl_initiator"/>
</dbReference>
<dbReference type="STRING" id="1118202.SAMN05443429_1132"/>
<protein>
    <submittedName>
        <fullName evidence="1">Transposase</fullName>
    </submittedName>
</protein>
<organism evidence="1 2">
    <name type="scientific">Cruoricaptor ignavus</name>
    <dbReference type="NCBI Taxonomy" id="1118202"/>
    <lineage>
        <taxon>Bacteria</taxon>
        <taxon>Pseudomonadati</taxon>
        <taxon>Bacteroidota</taxon>
        <taxon>Flavobacteriia</taxon>
        <taxon>Flavobacteriales</taxon>
        <taxon>Weeksellaceae</taxon>
        <taxon>Cruoricaptor</taxon>
    </lineage>
</organism>
<dbReference type="GO" id="GO:0043565">
    <property type="term" value="F:sequence-specific DNA binding"/>
    <property type="evidence" value="ECO:0007669"/>
    <property type="project" value="InterPro"/>
</dbReference>
<dbReference type="EMBL" id="FQYI01000013">
    <property type="protein sequence ID" value="SHJ22435.1"/>
    <property type="molecule type" value="Genomic_DNA"/>
</dbReference>
<gene>
    <name evidence="1" type="ORF">SAMN05443429_1132</name>
</gene>
<sequence length="56" mass="6751">MKANQKPSPENYLKDIRRKTRRIFTAEQKILIVMEALRAETSIAELCRRKHPQKKW</sequence>
<evidence type="ECO:0000313" key="2">
    <source>
        <dbReference type="Proteomes" id="UP000184335"/>
    </source>
</evidence>
<name>A0A1M6HJT2_9FLAO</name>
<reference evidence="1 2" key="1">
    <citation type="submission" date="2016-11" db="EMBL/GenBank/DDBJ databases">
        <authorList>
            <person name="Jaros S."/>
            <person name="Januszkiewicz K."/>
            <person name="Wedrychowicz H."/>
        </authorList>
    </citation>
    <scope>NUCLEOTIDE SEQUENCE [LARGE SCALE GENOMIC DNA]</scope>
    <source>
        <strain evidence="1 2">DSM 25479</strain>
    </source>
</reference>
<keyword evidence="2" id="KW-1185">Reference proteome</keyword>
<accession>A0A1M6HJT2</accession>